<dbReference type="CDD" id="cd05015">
    <property type="entry name" value="SIS_PGI_1"/>
    <property type="match status" value="1"/>
</dbReference>
<dbReference type="OrthoDB" id="140919at2"/>
<dbReference type="Gene3D" id="3.40.50.10490">
    <property type="entry name" value="Glucose-6-phosphate isomerase like protein, domain 1"/>
    <property type="match status" value="2"/>
</dbReference>
<accession>A0A554XF26</accession>
<sequence>MISSKPSVTPAIASPPTSPPAQRPTWQRLQRLAANGVPHLRELLCDSGARRAERLHWHAAGITLDATHQAVTHEVLDALLALAAESSVREQAAALARGEIVNPTEGRAALHVALRAPGNATGPWSADIAAAVHAERERFLAAAERIRTQRWQGATGESITDVVNLGIGGSDLGPRTAVQALQALVHPTVRVHFVSNPDAWTLYRVLRQCTPARTLFIVQSKTFTTAETLQLAASARRWLADGGIAADVQRAHLLAVTAAPALAAAQGYAPEHTFRIWDWVGGRYSVWSAIGLPLAIAIGAEAFRALLDGAHAMDRHFWESPPARNLPLALALLGVWNRNFLGCPTHLLAIYSSRLATLAHHLQQLEMESNGKSVHIDGTPCAIDTGPIVWGGSGIDGQHAYFQLLHQGRHRVPVDFIGVQQDDTPLPLAADHQRLVQLSLRAQARALALGRDDAATAAELRAAGLPPDQVQALTPHRRFAGNVPSNILWLEALTPRTLGALLAAYEHKVFCQAAIWRVNPFDQWGVELGKAILRQLQNSPA</sequence>
<dbReference type="InterPro" id="IPR018189">
    <property type="entry name" value="Phosphoglucose_isomerase_CS"/>
</dbReference>
<dbReference type="RefSeq" id="WP_161595475.1">
    <property type="nucleotide sequence ID" value="NZ_VJON01000019.1"/>
</dbReference>
<protein>
    <recommendedName>
        <fullName evidence="7">Glucose-6-phosphate isomerase</fullName>
        <shortName evidence="7">GPI</shortName>
        <ecNumber evidence="7">5.3.1.9</ecNumber>
    </recommendedName>
    <alternativeName>
        <fullName evidence="7">Phosphoglucose isomerase</fullName>
        <shortName evidence="7">PGI</shortName>
    </alternativeName>
    <alternativeName>
        <fullName evidence="7">Phosphohexose isomerase</fullName>
        <shortName evidence="7">PHI</shortName>
    </alternativeName>
</protein>
<evidence type="ECO:0000313" key="10">
    <source>
        <dbReference type="EMBL" id="TSE34437.1"/>
    </source>
</evidence>
<dbReference type="PANTHER" id="PTHR11469:SF1">
    <property type="entry name" value="GLUCOSE-6-PHOSPHATE ISOMERASE"/>
    <property type="match status" value="1"/>
</dbReference>
<dbReference type="InterPro" id="IPR046348">
    <property type="entry name" value="SIS_dom_sf"/>
</dbReference>
<dbReference type="GO" id="GO:0006096">
    <property type="term" value="P:glycolytic process"/>
    <property type="evidence" value="ECO:0007669"/>
    <property type="project" value="UniProtKB-UniRule"/>
</dbReference>
<dbReference type="InterPro" id="IPR001672">
    <property type="entry name" value="G6P_Isomerase"/>
</dbReference>
<dbReference type="EMBL" id="VJON01000019">
    <property type="protein sequence ID" value="TSE34437.1"/>
    <property type="molecule type" value="Genomic_DNA"/>
</dbReference>
<reference evidence="10 11" key="1">
    <citation type="submission" date="2019-07" db="EMBL/GenBank/DDBJ databases">
        <title>Tepidimonas charontis SPSP-6 draft genome.</title>
        <authorList>
            <person name="Da Costa M.S."/>
            <person name="Froufe H.J.C."/>
            <person name="Egas C."/>
            <person name="Albuquerque L."/>
        </authorList>
    </citation>
    <scope>NUCLEOTIDE SEQUENCE [LARGE SCALE GENOMIC DNA]</scope>
    <source>
        <strain evidence="10 11">SPSP-6</strain>
    </source>
</reference>
<evidence type="ECO:0000256" key="9">
    <source>
        <dbReference type="SAM" id="MobiDB-lite"/>
    </source>
</evidence>
<dbReference type="InterPro" id="IPR023096">
    <property type="entry name" value="G6P_Isomerase_C"/>
</dbReference>
<keyword evidence="5 7" id="KW-0413">Isomerase</keyword>
<dbReference type="EC" id="5.3.1.9" evidence="7"/>
<dbReference type="CDD" id="cd05016">
    <property type="entry name" value="SIS_PGI_2"/>
    <property type="match status" value="1"/>
</dbReference>
<keyword evidence="7" id="KW-0963">Cytoplasm</keyword>
<comment type="similarity">
    <text evidence="2 7 8">Belongs to the GPI family.</text>
</comment>
<evidence type="ECO:0000256" key="1">
    <source>
        <dbReference type="ARBA" id="ARBA00004926"/>
    </source>
</evidence>
<evidence type="ECO:0000256" key="6">
    <source>
        <dbReference type="ARBA" id="ARBA00029321"/>
    </source>
</evidence>
<evidence type="ECO:0000256" key="8">
    <source>
        <dbReference type="RuleBase" id="RU000612"/>
    </source>
</evidence>
<dbReference type="InterPro" id="IPR035476">
    <property type="entry name" value="SIS_PGI_1"/>
</dbReference>
<feature type="compositionally biased region" description="Low complexity" evidence="9">
    <location>
        <begin position="1"/>
        <end position="15"/>
    </location>
</feature>
<evidence type="ECO:0000256" key="5">
    <source>
        <dbReference type="ARBA" id="ARBA00023235"/>
    </source>
</evidence>
<dbReference type="AlphaFoldDB" id="A0A554XF26"/>
<dbReference type="HAMAP" id="MF_00473">
    <property type="entry name" value="G6P_isomerase"/>
    <property type="match status" value="1"/>
</dbReference>
<evidence type="ECO:0000256" key="4">
    <source>
        <dbReference type="ARBA" id="ARBA00023152"/>
    </source>
</evidence>
<proteinExistence type="inferred from homology"/>
<dbReference type="GO" id="GO:0048029">
    <property type="term" value="F:monosaccharide binding"/>
    <property type="evidence" value="ECO:0007669"/>
    <property type="project" value="TreeGrafter"/>
</dbReference>
<feature type="active site" evidence="7">
    <location>
        <position position="530"/>
    </location>
</feature>
<comment type="caution">
    <text evidence="10">The sequence shown here is derived from an EMBL/GenBank/DDBJ whole genome shotgun (WGS) entry which is preliminary data.</text>
</comment>
<keyword evidence="3 7" id="KW-0312">Gluconeogenesis</keyword>
<dbReference type="UniPathway" id="UPA00109">
    <property type="reaction ID" value="UER00181"/>
</dbReference>
<evidence type="ECO:0000256" key="2">
    <source>
        <dbReference type="ARBA" id="ARBA00006604"/>
    </source>
</evidence>
<comment type="pathway">
    <text evidence="7">Carbohydrate biosynthesis; gluconeogenesis.</text>
</comment>
<evidence type="ECO:0000313" key="11">
    <source>
        <dbReference type="Proteomes" id="UP000318294"/>
    </source>
</evidence>
<name>A0A554XF26_9BURK</name>
<dbReference type="Proteomes" id="UP000318294">
    <property type="component" value="Unassembled WGS sequence"/>
</dbReference>
<organism evidence="10 11">
    <name type="scientific">Tepidimonas charontis</name>
    <dbReference type="NCBI Taxonomy" id="2267262"/>
    <lineage>
        <taxon>Bacteria</taxon>
        <taxon>Pseudomonadati</taxon>
        <taxon>Pseudomonadota</taxon>
        <taxon>Betaproteobacteria</taxon>
        <taxon>Burkholderiales</taxon>
        <taxon>Tepidimonas</taxon>
    </lineage>
</organism>
<feature type="region of interest" description="Disordered" evidence="9">
    <location>
        <begin position="1"/>
        <end position="23"/>
    </location>
</feature>
<keyword evidence="11" id="KW-1185">Reference proteome</keyword>
<dbReference type="PROSITE" id="PS00765">
    <property type="entry name" value="P_GLUCOSE_ISOMERASE_1"/>
    <property type="match status" value="1"/>
</dbReference>
<evidence type="ECO:0000256" key="7">
    <source>
        <dbReference type="HAMAP-Rule" id="MF_00473"/>
    </source>
</evidence>
<feature type="active site" evidence="7">
    <location>
        <position position="399"/>
    </location>
</feature>
<dbReference type="UniPathway" id="UPA00138"/>
<evidence type="ECO:0000256" key="3">
    <source>
        <dbReference type="ARBA" id="ARBA00022432"/>
    </source>
</evidence>
<dbReference type="GO" id="GO:0006094">
    <property type="term" value="P:gluconeogenesis"/>
    <property type="evidence" value="ECO:0007669"/>
    <property type="project" value="UniProtKB-UniRule"/>
</dbReference>
<dbReference type="NCBIfam" id="NF001211">
    <property type="entry name" value="PRK00179.1"/>
    <property type="match status" value="1"/>
</dbReference>
<dbReference type="Pfam" id="PF00342">
    <property type="entry name" value="PGI"/>
    <property type="match status" value="1"/>
</dbReference>
<dbReference type="PROSITE" id="PS00174">
    <property type="entry name" value="P_GLUCOSE_ISOMERASE_2"/>
    <property type="match status" value="1"/>
</dbReference>
<comment type="subcellular location">
    <subcellularLocation>
        <location evidence="7">Cytoplasm</location>
    </subcellularLocation>
</comment>
<dbReference type="GO" id="GO:0051156">
    <property type="term" value="P:glucose 6-phosphate metabolic process"/>
    <property type="evidence" value="ECO:0007669"/>
    <property type="project" value="TreeGrafter"/>
</dbReference>
<dbReference type="GO" id="GO:0097367">
    <property type="term" value="F:carbohydrate derivative binding"/>
    <property type="evidence" value="ECO:0007669"/>
    <property type="project" value="InterPro"/>
</dbReference>
<gene>
    <name evidence="7 10" type="primary">pgi</name>
    <name evidence="10" type="ORF">Tchar_01418</name>
</gene>
<dbReference type="GO" id="GO:0004347">
    <property type="term" value="F:glucose-6-phosphate isomerase activity"/>
    <property type="evidence" value="ECO:0007669"/>
    <property type="project" value="UniProtKB-UniRule"/>
</dbReference>
<dbReference type="PRINTS" id="PR00662">
    <property type="entry name" value="G6PISOMERASE"/>
</dbReference>
<feature type="active site" description="Proton donor" evidence="7">
    <location>
        <position position="368"/>
    </location>
</feature>
<dbReference type="InterPro" id="IPR035482">
    <property type="entry name" value="SIS_PGI_2"/>
</dbReference>
<dbReference type="Gene3D" id="1.10.1390.10">
    <property type="match status" value="1"/>
</dbReference>
<keyword evidence="4 7" id="KW-0324">Glycolysis</keyword>
<dbReference type="SUPFAM" id="SSF53697">
    <property type="entry name" value="SIS domain"/>
    <property type="match status" value="1"/>
</dbReference>
<dbReference type="GO" id="GO:0005829">
    <property type="term" value="C:cytosol"/>
    <property type="evidence" value="ECO:0007669"/>
    <property type="project" value="TreeGrafter"/>
</dbReference>
<dbReference type="PROSITE" id="PS51463">
    <property type="entry name" value="P_GLUCOSE_ISOMERASE_3"/>
    <property type="match status" value="1"/>
</dbReference>
<dbReference type="PANTHER" id="PTHR11469">
    <property type="entry name" value="GLUCOSE-6-PHOSPHATE ISOMERASE"/>
    <property type="match status" value="1"/>
</dbReference>
<comment type="function">
    <text evidence="7">Catalyzes the reversible isomerization of glucose-6-phosphate to fructose-6-phosphate.</text>
</comment>
<comment type="catalytic activity">
    <reaction evidence="6 7 8">
        <text>alpha-D-glucose 6-phosphate = beta-D-fructose 6-phosphate</text>
        <dbReference type="Rhea" id="RHEA:11816"/>
        <dbReference type="ChEBI" id="CHEBI:57634"/>
        <dbReference type="ChEBI" id="CHEBI:58225"/>
        <dbReference type="EC" id="5.3.1.9"/>
    </reaction>
</comment>
<comment type="pathway">
    <text evidence="1 7 8">Carbohydrate degradation; glycolysis; D-glyceraldehyde 3-phosphate and glycerone phosphate from D-glucose: step 2/4.</text>
</comment>